<reference evidence="1" key="1">
    <citation type="submission" date="2022-07" db="EMBL/GenBank/DDBJ databases">
        <title>Phylogenomic reconstructions and comparative analyses of Kickxellomycotina fungi.</title>
        <authorList>
            <person name="Reynolds N.K."/>
            <person name="Stajich J.E."/>
            <person name="Barry K."/>
            <person name="Grigoriev I.V."/>
            <person name="Crous P."/>
            <person name="Smith M.E."/>
        </authorList>
    </citation>
    <scope>NUCLEOTIDE SEQUENCE</scope>
    <source>
        <strain evidence="1">NRRL 5244</strain>
    </source>
</reference>
<dbReference type="Proteomes" id="UP001150603">
    <property type="component" value="Unassembled WGS sequence"/>
</dbReference>
<gene>
    <name evidence="1" type="primary">dpp5_4</name>
    <name evidence="1" type="ORF">FBU59_005010</name>
</gene>
<evidence type="ECO:0000313" key="1">
    <source>
        <dbReference type="EMBL" id="KAJ1936575.1"/>
    </source>
</evidence>
<name>A0ACC1J421_9FUNG</name>
<evidence type="ECO:0000313" key="2">
    <source>
        <dbReference type="Proteomes" id="UP001150603"/>
    </source>
</evidence>
<accession>A0ACC1J421</accession>
<comment type="caution">
    <text evidence="1">The sequence shown here is derived from an EMBL/GenBank/DDBJ whole genome shotgun (WGS) entry which is preliminary data.</text>
</comment>
<protein>
    <submittedName>
        <fullName evidence="1">Dipeptidylpeptidase</fullName>
    </submittedName>
</protein>
<keyword evidence="2" id="KW-1185">Reference proteome</keyword>
<proteinExistence type="predicted"/>
<sequence length="529" mass="58209">MVAMGSRVFTPEDLVQTNRFSGPVAIAPDSHAIAYIQTHYSIDAKQQSTELFVQPLSDSKPTKLVTFSSDARPNPPLHSASPVASSDRKSPRPSQPVWLSAKTLGFVSANPQTGGSTLYATDFEGRKWTEPHVVVEFPVPINDVQYHVDASILAFTAEVHNATQSLEDSARFNELDRERADTAKVYEDLWVRLWDTLVTPKVPQIYTLALQHTIANTTRAAPGQARNILRDTMVDGRLEVSSSFVFAPDGHKVAFVARRPGADYAYRVTSFVYLADVDGSKAESINEGNIGVSASPVFSPDSSRVAFLQMAKSQYAADRNQIKIYDTASKSTHDVAHNWDRSPFQLLWADDKTLLAVYDDWGRIKLAKIDIASGTVTPIVSSHTVGAVQVLPGTDRLLIDYSAIDSPTDLYTVKVATGELSRVTELNPQFRETIYLSKPEELRLTGVDNSTIHGYLVHPPSFDARNKYPLAFLIHGGPQSSFTDSWSTRWNLNIFAAAGFVTVALNPQGSTGYGQEFTDTIRNQWGGKP</sequence>
<organism evidence="1 2">
    <name type="scientific">Linderina macrospora</name>
    <dbReference type="NCBI Taxonomy" id="4868"/>
    <lineage>
        <taxon>Eukaryota</taxon>
        <taxon>Fungi</taxon>
        <taxon>Fungi incertae sedis</taxon>
        <taxon>Zoopagomycota</taxon>
        <taxon>Kickxellomycotina</taxon>
        <taxon>Kickxellomycetes</taxon>
        <taxon>Kickxellales</taxon>
        <taxon>Kickxellaceae</taxon>
        <taxon>Linderina</taxon>
    </lineage>
</organism>
<feature type="non-terminal residue" evidence="1">
    <location>
        <position position="529"/>
    </location>
</feature>
<dbReference type="EMBL" id="JANBPW010003830">
    <property type="protein sequence ID" value="KAJ1936575.1"/>
    <property type="molecule type" value="Genomic_DNA"/>
</dbReference>